<comment type="caution">
    <text evidence="3">The sequence shown here is derived from an EMBL/GenBank/DDBJ whole genome shotgun (WGS) entry which is preliminary data.</text>
</comment>
<accession>A0A8J7SD10</accession>
<proteinExistence type="predicted"/>
<name>A0A8J7SD10_9RHOB</name>
<dbReference type="AlphaFoldDB" id="A0A8J7SD10"/>
<keyword evidence="3" id="KW-0808">Transferase</keyword>
<keyword evidence="1" id="KW-0472">Membrane</keyword>
<evidence type="ECO:0000256" key="1">
    <source>
        <dbReference type="SAM" id="Phobius"/>
    </source>
</evidence>
<dbReference type="GO" id="GO:0016747">
    <property type="term" value="F:acyltransferase activity, transferring groups other than amino-acyl groups"/>
    <property type="evidence" value="ECO:0007669"/>
    <property type="project" value="InterPro"/>
</dbReference>
<protein>
    <submittedName>
        <fullName evidence="3">Acyltransferase</fullName>
    </submittedName>
</protein>
<feature type="transmembrane region" description="Helical" evidence="1">
    <location>
        <begin position="127"/>
        <end position="146"/>
    </location>
</feature>
<evidence type="ECO:0000313" key="4">
    <source>
        <dbReference type="Proteomes" id="UP000655420"/>
    </source>
</evidence>
<organism evidence="3 4">
    <name type="scientific">Thermohalobaculum xanthum</name>
    <dbReference type="NCBI Taxonomy" id="2753746"/>
    <lineage>
        <taxon>Bacteria</taxon>
        <taxon>Pseudomonadati</taxon>
        <taxon>Pseudomonadota</taxon>
        <taxon>Alphaproteobacteria</taxon>
        <taxon>Rhodobacterales</taxon>
        <taxon>Paracoccaceae</taxon>
        <taxon>Thermohalobaculum</taxon>
    </lineage>
</organism>
<dbReference type="EMBL" id="JAEHHL010000006">
    <property type="protein sequence ID" value="MBK0399767.1"/>
    <property type="molecule type" value="Genomic_DNA"/>
</dbReference>
<evidence type="ECO:0000259" key="2">
    <source>
        <dbReference type="Pfam" id="PF01757"/>
    </source>
</evidence>
<keyword evidence="1" id="KW-0812">Transmembrane</keyword>
<reference evidence="3" key="1">
    <citation type="submission" date="2020-12" db="EMBL/GenBank/DDBJ databases">
        <title>Bacterial taxonomy.</title>
        <authorList>
            <person name="Pan X."/>
        </authorList>
    </citation>
    <scope>NUCLEOTIDE SEQUENCE</scope>
    <source>
        <strain evidence="3">M0105</strain>
    </source>
</reference>
<feature type="domain" description="Acyltransferase 3" evidence="2">
    <location>
        <begin position="22"/>
        <end position="206"/>
    </location>
</feature>
<dbReference type="Pfam" id="PF01757">
    <property type="entry name" value="Acyl_transf_3"/>
    <property type="match status" value="1"/>
</dbReference>
<dbReference type="Proteomes" id="UP000655420">
    <property type="component" value="Unassembled WGS sequence"/>
</dbReference>
<gene>
    <name evidence="3" type="ORF">H0I76_11250</name>
</gene>
<dbReference type="InterPro" id="IPR002656">
    <property type="entry name" value="Acyl_transf_3_dom"/>
</dbReference>
<dbReference type="GO" id="GO:0000271">
    <property type="term" value="P:polysaccharide biosynthetic process"/>
    <property type="evidence" value="ECO:0007669"/>
    <property type="project" value="TreeGrafter"/>
</dbReference>
<dbReference type="PANTHER" id="PTHR23028:SF131">
    <property type="entry name" value="BLR2367 PROTEIN"/>
    <property type="match status" value="1"/>
</dbReference>
<keyword evidence="1" id="KW-1133">Transmembrane helix</keyword>
<keyword evidence="4" id="KW-1185">Reference proteome</keyword>
<feature type="transmembrane region" description="Helical" evidence="1">
    <location>
        <begin position="45"/>
        <end position="63"/>
    </location>
</feature>
<evidence type="ECO:0000313" key="3">
    <source>
        <dbReference type="EMBL" id="MBK0399767.1"/>
    </source>
</evidence>
<feature type="transmembrane region" description="Helical" evidence="1">
    <location>
        <begin position="84"/>
        <end position="107"/>
    </location>
</feature>
<dbReference type="GO" id="GO:0016020">
    <property type="term" value="C:membrane"/>
    <property type="evidence" value="ECO:0007669"/>
    <property type="project" value="TreeGrafter"/>
</dbReference>
<sequence>MTQNARLCSLRGMYSGKMIKPLHGMRGVAALTVVFGHFAPGGAPALGVVLFFVLSGFLIGKLYTEQAFTGANVWRYVVARFARVYPLFAVVIICTSVLNAFTSAHVFGLDPDEVPKHLALVGSAATVWTISTEFQFYILFILVWALRSRLPSALIAVLPLLVLATAIALWIGTDATRISIFGYLHIFLLGVLTASLTARLDHAWQPVAALAVAVRRSLPRGLCGHAFPLHPPLGLSGPHFDRDLHRALGINDFGPGLLWQSHPQPAGIRLARRNFLRGLSTPPACPVDRGRNAGRCVEMGNTCPQDCGDPCPCRIGQPVDRTTLPRVAAKAWRPVPVSTTAVREPIGVERPLWTAA</sequence>
<dbReference type="PANTHER" id="PTHR23028">
    <property type="entry name" value="ACETYLTRANSFERASE"/>
    <property type="match status" value="1"/>
</dbReference>
<feature type="transmembrane region" description="Helical" evidence="1">
    <location>
        <begin position="153"/>
        <end position="172"/>
    </location>
</feature>
<keyword evidence="3" id="KW-0012">Acyltransferase</keyword>
<feature type="transmembrane region" description="Helical" evidence="1">
    <location>
        <begin position="178"/>
        <end position="198"/>
    </location>
</feature>
<dbReference type="InterPro" id="IPR050879">
    <property type="entry name" value="Acyltransferase_3"/>
</dbReference>